<evidence type="ECO:0000256" key="5">
    <source>
        <dbReference type="ARBA" id="ARBA00022568"/>
    </source>
</evidence>
<dbReference type="GO" id="GO:1990573">
    <property type="term" value="P:potassium ion import across plasma membrane"/>
    <property type="evidence" value="ECO:0007669"/>
    <property type="project" value="TreeGrafter"/>
</dbReference>
<evidence type="ECO:0000256" key="10">
    <source>
        <dbReference type="ARBA" id="ARBA00022840"/>
    </source>
</evidence>
<dbReference type="AlphaFoldDB" id="A0A1I1HWD1"/>
<dbReference type="PANTHER" id="PTHR43294">
    <property type="entry name" value="SODIUM/POTASSIUM-TRANSPORTING ATPASE SUBUNIT ALPHA"/>
    <property type="match status" value="1"/>
</dbReference>
<gene>
    <name evidence="16" type="ORF">SAMN05421780_104115</name>
</gene>
<dbReference type="GO" id="GO:0006883">
    <property type="term" value="P:intracellular sodium ion homeostasis"/>
    <property type="evidence" value="ECO:0007669"/>
    <property type="project" value="TreeGrafter"/>
</dbReference>
<dbReference type="InterPro" id="IPR018303">
    <property type="entry name" value="ATPase_P-typ_P_site"/>
</dbReference>
<dbReference type="GO" id="GO:0016887">
    <property type="term" value="F:ATP hydrolysis activity"/>
    <property type="evidence" value="ECO:0007669"/>
    <property type="project" value="InterPro"/>
</dbReference>
<keyword evidence="8" id="KW-0547">Nucleotide-binding</keyword>
<dbReference type="InterPro" id="IPR023298">
    <property type="entry name" value="ATPase_P-typ_TM_dom_sf"/>
</dbReference>
<dbReference type="GO" id="GO:0036376">
    <property type="term" value="P:sodium ion export across plasma membrane"/>
    <property type="evidence" value="ECO:0007669"/>
    <property type="project" value="TreeGrafter"/>
</dbReference>
<dbReference type="GO" id="GO:0005388">
    <property type="term" value="F:P-type calcium transporter activity"/>
    <property type="evidence" value="ECO:0007669"/>
    <property type="project" value="UniProtKB-EC"/>
</dbReference>
<dbReference type="OrthoDB" id="1521937at2"/>
<dbReference type="InterPro" id="IPR023299">
    <property type="entry name" value="ATPase_P-typ_cyto_dom_N"/>
</dbReference>
<dbReference type="SMART" id="SM00831">
    <property type="entry name" value="Cation_ATPase_N"/>
    <property type="match status" value="1"/>
</dbReference>
<feature type="transmembrane region" description="Helical" evidence="14">
    <location>
        <begin position="272"/>
        <end position="297"/>
    </location>
</feature>
<keyword evidence="5" id="KW-0109">Calcium transport</keyword>
<dbReference type="STRING" id="927664.SAMN05421780_104115"/>
<evidence type="ECO:0000313" key="17">
    <source>
        <dbReference type="Proteomes" id="UP000199514"/>
    </source>
</evidence>
<dbReference type="SUPFAM" id="SSF81660">
    <property type="entry name" value="Metal cation-transporting ATPase, ATP-binding domain N"/>
    <property type="match status" value="1"/>
</dbReference>
<dbReference type="InterPro" id="IPR006068">
    <property type="entry name" value="ATPase_P-typ_cation-transptr_C"/>
</dbReference>
<dbReference type="InterPro" id="IPR059000">
    <property type="entry name" value="ATPase_P-type_domA"/>
</dbReference>
<dbReference type="InterPro" id="IPR008250">
    <property type="entry name" value="ATPase_P-typ_transduc_dom_A_sf"/>
</dbReference>
<dbReference type="GO" id="GO:0046872">
    <property type="term" value="F:metal ion binding"/>
    <property type="evidence" value="ECO:0007669"/>
    <property type="project" value="UniProtKB-KW"/>
</dbReference>
<evidence type="ECO:0000256" key="2">
    <source>
        <dbReference type="ARBA" id="ARBA00005675"/>
    </source>
</evidence>
<evidence type="ECO:0000256" key="3">
    <source>
        <dbReference type="ARBA" id="ARBA00012790"/>
    </source>
</evidence>
<feature type="transmembrane region" description="Helical" evidence="14">
    <location>
        <begin position="792"/>
        <end position="815"/>
    </location>
</feature>
<dbReference type="PANTHER" id="PTHR43294:SF21">
    <property type="entry name" value="CATION TRANSPORTING ATPASE"/>
    <property type="match status" value="1"/>
</dbReference>
<evidence type="ECO:0000256" key="9">
    <source>
        <dbReference type="ARBA" id="ARBA00022837"/>
    </source>
</evidence>
<dbReference type="GO" id="GO:0005524">
    <property type="term" value="F:ATP binding"/>
    <property type="evidence" value="ECO:0007669"/>
    <property type="project" value="UniProtKB-KW"/>
</dbReference>
<dbReference type="SFLD" id="SFLDS00003">
    <property type="entry name" value="Haloacid_Dehalogenase"/>
    <property type="match status" value="1"/>
</dbReference>
<dbReference type="PRINTS" id="PR00120">
    <property type="entry name" value="HATPASE"/>
</dbReference>
<dbReference type="InterPro" id="IPR006408">
    <property type="entry name" value="P-type_ATPase_IIB"/>
</dbReference>
<dbReference type="GO" id="GO:0005391">
    <property type="term" value="F:P-type sodium:potassium-exchanging transporter activity"/>
    <property type="evidence" value="ECO:0007669"/>
    <property type="project" value="TreeGrafter"/>
</dbReference>
<evidence type="ECO:0000256" key="7">
    <source>
        <dbReference type="ARBA" id="ARBA00022723"/>
    </source>
</evidence>
<feature type="transmembrane region" description="Helical" evidence="14">
    <location>
        <begin position="247"/>
        <end position="266"/>
    </location>
</feature>
<organism evidence="16 17">
    <name type="scientific">Flexibacter flexilis DSM 6793</name>
    <dbReference type="NCBI Taxonomy" id="927664"/>
    <lineage>
        <taxon>Bacteria</taxon>
        <taxon>Pseudomonadati</taxon>
        <taxon>Bacteroidota</taxon>
        <taxon>Cytophagia</taxon>
        <taxon>Cytophagales</taxon>
        <taxon>Flexibacteraceae</taxon>
        <taxon>Flexibacter</taxon>
    </lineage>
</organism>
<dbReference type="CDD" id="cd02089">
    <property type="entry name" value="P-type_ATPase_Ca_prok"/>
    <property type="match status" value="1"/>
</dbReference>
<keyword evidence="7" id="KW-0479">Metal-binding</keyword>
<dbReference type="SUPFAM" id="SSF81653">
    <property type="entry name" value="Calcium ATPase, transduction domain A"/>
    <property type="match status" value="1"/>
</dbReference>
<dbReference type="RefSeq" id="WP_091510659.1">
    <property type="nucleotide sequence ID" value="NZ_FOLE01000004.1"/>
</dbReference>
<protein>
    <recommendedName>
        <fullName evidence="3">P-type Ca(2+) transporter</fullName>
        <ecNumber evidence="3">7.2.2.10</ecNumber>
    </recommendedName>
</protein>
<dbReference type="GO" id="GO:0030007">
    <property type="term" value="P:intracellular potassium ion homeostasis"/>
    <property type="evidence" value="ECO:0007669"/>
    <property type="project" value="TreeGrafter"/>
</dbReference>
<dbReference type="Pfam" id="PF00690">
    <property type="entry name" value="Cation_ATPase_N"/>
    <property type="match status" value="1"/>
</dbReference>
<keyword evidence="4" id="KW-1003">Cell membrane</keyword>
<keyword evidence="6 14" id="KW-0812">Transmembrane</keyword>
<dbReference type="FunFam" id="2.70.150.10:FF:000016">
    <property type="entry name" value="Calcium-transporting P-type ATPase putative"/>
    <property type="match status" value="1"/>
</dbReference>
<evidence type="ECO:0000256" key="6">
    <source>
        <dbReference type="ARBA" id="ARBA00022692"/>
    </source>
</evidence>
<feature type="transmembrane region" description="Helical" evidence="14">
    <location>
        <begin position="726"/>
        <end position="749"/>
    </location>
</feature>
<dbReference type="Pfam" id="PF13246">
    <property type="entry name" value="Cation_ATPase"/>
    <property type="match status" value="1"/>
</dbReference>
<keyword evidence="9" id="KW-0106">Calcium</keyword>
<dbReference type="NCBIfam" id="TIGR01517">
    <property type="entry name" value="ATPase-IIB_Ca"/>
    <property type="match status" value="1"/>
</dbReference>
<dbReference type="GO" id="GO:0005886">
    <property type="term" value="C:plasma membrane"/>
    <property type="evidence" value="ECO:0007669"/>
    <property type="project" value="UniProtKB-SubCell"/>
</dbReference>
<feature type="domain" description="Cation-transporting P-type ATPase N-terminal" evidence="15">
    <location>
        <begin position="6"/>
        <end position="79"/>
    </location>
</feature>
<dbReference type="InterPro" id="IPR001757">
    <property type="entry name" value="P_typ_ATPase"/>
</dbReference>
<sequence>MSSKPFYYNLAPEKILEQVQSSPQGISEAQAQHRLLHYGKNQLKGKAHKPAWLMFLGQFGDFMIIILMVAAIVSGLMGEITDTIIILIIVLLNSVIGFVQEYRAEKAIDALKQLSITTAKVIRDGKIQNIDSQDLVRGDIVQLEAGNAVAADLRLVEAHSLRIDESALTGESLPVDKNAQTLTANDLPLGDRLNMAYKGTLVTNGRALGVVVATGMQTELGHIARLLDQDEAETPLKKRMSVFSKNLTYIILAICAIIFMAGWLRGEDLLRTFMISISLAVAAIPEALPALMTIALAQGANRMARKNALVRKLPAVETLGSVSYICTDKTGTLTQNKMTVVESLSFDNQDNNLATSPLLLAMSLSHDVAVNAPKNLNGDSTEVAIVENAIHTLGFEQYQHLHTQYERIAELPFDSDRKRMSTIHRTEHGYIVLCKGAAEAIASTLSDTTQAQNLLQAADQWAKQGLRVLAFSYKKIKDLPEQTSIQSIENEFVLAGIVGIIDPPREEVKQAIAECKRAGIKTVMITGDHPATAAAIASQIGIFEENDLLLTGQQLAQLSASEFDKKVTQISVYARVSPEQKLQIVKTLQGKGHFVAMTGDGVNDAPSLKAANIGVAMGINGTDVSKEAAHVILLDDNFATIVKAVREGRRIYDNIRKFVKYVMTCNSAEIWTIFLAPLIGLPMPLLPIHILWINLVTDGLPGLALASEHAETNVMHRAPRPANEGLFAQGLGYHILWVGLFMAGVTLGTQAWSIQVAGSHWQTMVFTVLSLSQLGCALAVRSEHTFLYKQGIFGNIPLLASVLLTVVLQLTIIYIPFLNDVFKTSALTLNELLICFAAAAVIFHAVEFTKFIKPQKQ</sequence>
<dbReference type="InterPro" id="IPR044492">
    <property type="entry name" value="P_typ_ATPase_HD_dom"/>
</dbReference>
<dbReference type="InterPro" id="IPR050510">
    <property type="entry name" value="Cation_transp_ATPase_P-type"/>
</dbReference>
<evidence type="ECO:0000256" key="1">
    <source>
        <dbReference type="ARBA" id="ARBA00004651"/>
    </source>
</evidence>
<comment type="similarity">
    <text evidence="2">Belongs to the cation transport ATPase (P-type) (TC 3.A.3) family. Type IIA subfamily.</text>
</comment>
<comment type="subcellular location">
    <subcellularLocation>
        <location evidence="1">Cell membrane</location>
        <topology evidence="1">Multi-pass membrane protein</topology>
    </subcellularLocation>
</comment>
<evidence type="ECO:0000256" key="13">
    <source>
        <dbReference type="ARBA" id="ARBA00023136"/>
    </source>
</evidence>
<evidence type="ECO:0000256" key="12">
    <source>
        <dbReference type="ARBA" id="ARBA00022989"/>
    </source>
</evidence>
<dbReference type="SFLD" id="SFLDF00027">
    <property type="entry name" value="p-type_atpase"/>
    <property type="match status" value="1"/>
</dbReference>
<dbReference type="EC" id="7.2.2.10" evidence="3"/>
<dbReference type="EMBL" id="FOLE01000004">
    <property type="protein sequence ID" value="SFC28151.1"/>
    <property type="molecule type" value="Genomic_DNA"/>
</dbReference>
<dbReference type="PRINTS" id="PR00119">
    <property type="entry name" value="CATATPASE"/>
</dbReference>
<dbReference type="InterPro" id="IPR023214">
    <property type="entry name" value="HAD_sf"/>
</dbReference>
<reference evidence="16 17" key="1">
    <citation type="submission" date="2016-10" db="EMBL/GenBank/DDBJ databases">
        <authorList>
            <person name="de Groot N.N."/>
        </authorList>
    </citation>
    <scope>NUCLEOTIDE SEQUENCE [LARGE SCALE GENOMIC DNA]</scope>
    <source>
        <strain evidence="16 17">DSM 6793</strain>
    </source>
</reference>
<keyword evidence="5" id="KW-0813">Transport</keyword>
<feature type="transmembrane region" description="Helical" evidence="14">
    <location>
        <begin position="51"/>
        <end position="74"/>
    </location>
</feature>
<dbReference type="SUPFAM" id="SSF56784">
    <property type="entry name" value="HAD-like"/>
    <property type="match status" value="1"/>
</dbReference>
<evidence type="ECO:0000256" key="14">
    <source>
        <dbReference type="SAM" id="Phobius"/>
    </source>
</evidence>
<name>A0A1I1HWD1_9BACT</name>
<evidence type="ECO:0000256" key="11">
    <source>
        <dbReference type="ARBA" id="ARBA00022967"/>
    </source>
</evidence>
<evidence type="ECO:0000313" key="16">
    <source>
        <dbReference type="EMBL" id="SFC28151.1"/>
    </source>
</evidence>
<keyword evidence="17" id="KW-1185">Reference proteome</keyword>
<keyword evidence="12 14" id="KW-1133">Transmembrane helix</keyword>
<dbReference type="NCBIfam" id="TIGR01494">
    <property type="entry name" value="ATPase_P-type"/>
    <property type="match status" value="4"/>
</dbReference>
<dbReference type="Gene3D" id="2.70.150.10">
    <property type="entry name" value="Calcium-transporting ATPase, cytoplasmic transduction domain A"/>
    <property type="match status" value="1"/>
</dbReference>
<evidence type="ECO:0000259" key="15">
    <source>
        <dbReference type="SMART" id="SM00831"/>
    </source>
</evidence>
<feature type="transmembrane region" description="Helical" evidence="14">
    <location>
        <begin position="80"/>
        <end position="99"/>
    </location>
</feature>
<dbReference type="Pfam" id="PF00689">
    <property type="entry name" value="Cation_ATPase_C"/>
    <property type="match status" value="1"/>
</dbReference>
<dbReference type="Pfam" id="PF00122">
    <property type="entry name" value="E1-E2_ATPase"/>
    <property type="match status" value="1"/>
</dbReference>
<dbReference type="GO" id="GO:1902600">
    <property type="term" value="P:proton transmembrane transport"/>
    <property type="evidence" value="ECO:0007669"/>
    <property type="project" value="TreeGrafter"/>
</dbReference>
<keyword evidence="5" id="KW-0406">Ion transport</keyword>
<keyword evidence="10" id="KW-0067">ATP-binding</keyword>
<accession>A0A1I1HWD1</accession>
<evidence type="ECO:0000256" key="4">
    <source>
        <dbReference type="ARBA" id="ARBA00022475"/>
    </source>
</evidence>
<dbReference type="Gene3D" id="3.40.1110.10">
    <property type="entry name" value="Calcium-transporting ATPase, cytoplasmic domain N"/>
    <property type="match status" value="1"/>
</dbReference>
<dbReference type="PROSITE" id="PS00154">
    <property type="entry name" value="ATPASE_E1_E2"/>
    <property type="match status" value="1"/>
</dbReference>
<keyword evidence="11" id="KW-1278">Translocase</keyword>
<dbReference type="InterPro" id="IPR004014">
    <property type="entry name" value="ATPase_P-typ_cation-transptr_N"/>
</dbReference>
<dbReference type="SFLD" id="SFLDG00002">
    <property type="entry name" value="C1.7:_P-type_atpase_like"/>
    <property type="match status" value="1"/>
</dbReference>
<feature type="transmembrane region" description="Helical" evidence="14">
    <location>
        <begin position="827"/>
        <end position="846"/>
    </location>
</feature>
<keyword evidence="13 14" id="KW-0472">Membrane</keyword>
<dbReference type="Proteomes" id="UP000199514">
    <property type="component" value="Unassembled WGS sequence"/>
</dbReference>
<dbReference type="SUPFAM" id="SSF81665">
    <property type="entry name" value="Calcium ATPase, transmembrane domain M"/>
    <property type="match status" value="1"/>
</dbReference>
<dbReference type="Gene3D" id="3.40.50.1000">
    <property type="entry name" value="HAD superfamily/HAD-like"/>
    <property type="match status" value="1"/>
</dbReference>
<dbReference type="Gene3D" id="1.20.1110.10">
    <property type="entry name" value="Calcium-transporting ATPase, transmembrane domain"/>
    <property type="match status" value="2"/>
</dbReference>
<dbReference type="FunFam" id="3.40.50.1000:FF:000028">
    <property type="entry name" value="Calcium-transporting P-type ATPase, putative"/>
    <property type="match status" value="1"/>
</dbReference>
<evidence type="ECO:0000256" key="8">
    <source>
        <dbReference type="ARBA" id="ARBA00022741"/>
    </source>
</evidence>
<proteinExistence type="inferred from homology"/>
<dbReference type="InterPro" id="IPR036412">
    <property type="entry name" value="HAD-like_sf"/>
</dbReference>